<evidence type="ECO:0000313" key="1">
    <source>
        <dbReference type="EMBL" id="MPC39472.1"/>
    </source>
</evidence>
<evidence type="ECO:0000313" key="2">
    <source>
        <dbReference type="Proteomes" id="UP000324222"/>
    </source>
</evidence>
<proteinExistence type="predicted"/>
<dbReference type="AlphaFoldDB" id="A0A5B7EZ03"/>
<name>A0A5B7EZ03_PORTR</name>
<dbReference type="EMBL" id="VSRR010004374">
    <property type="protein sequence ID" value="MPC39472.1"/>
    <property type="molecule type" value="Genomic_DNA"/>
</dbReference>
<organism evidence="1 2">
    <name type="scientific">Portunus trituberculatus</name>
    <name type="common">Swimming crab</name>
    <name type="synonym">Neptunus trituberculatus</name>
    <dbReference type="NCBI Taxonomy" id="210409"/>
    <lineage>
        <taxon>Eukaryota</taxon>
        <taxon>Metazoa</taxon>
        <taxon>Ecdysozoa</taxon>
        <taxon>Arthropoda</taxon>
        <taxon>Crustacea</taxon>
        <taxon>Multicrustacea</taxon>
        <taxon>Malacostraca</taxon>
        <taxon>Eumalacostraca</taxon>
        <taxon>Eucarida</taxon>
        <taxon>Decapoda</taxon>
        <taxon>Pleocyemata</taxon>
        <taxon>Brachyura</taxon>
        <taxon>Eubrachyura</taxon>
        <taxon>Portunoidea</taxon>
        <taxon>Portunidae</taxon>
        <taxon>Portuninae</taxon>
        <taxon>Portunus</taxon>
    </lineage>
</organism>
<keyword evidence="2" id="KW-1185">Reference proteome</keyword>
<comment type="caution">
    <text evidence="1">The sequence shown here is derived from an EMBL/GenBank/DDBJ whole genome shotgun (WGS) entry which is preliminary data.</text>
</comment>
<protein>
    <submittedName>
        <fullName evidence="1">Uncharacterized protein</fullName>
    </submittedName>
</protein>
<sequence length="238" mass="25109">MRCDSWVIFASALKLHSFAHCGAPNMRRRAKLGGGKDGCSVVNYTSYGLKVVHFQDPEVGSTFCTSHGPHYPEAGADSVCGVADMLLESEVMIEPDSQDCASCSAALYGREVMRRVSVEANVGSVLKLSFLDKYDVPRMLVGVCHKQVKFISEPAAVPLKDLERLFLGLTDGVCSCVIVSFVFGGMPCRLLESGASLSAAFSRSIAAAAGVMPGGSALAGGCAGDGDWLRVCGVWVLC</sequence>
<gene>
    <name evidence="1" type="ORF">E2C01_033008</name>
</gene>
<dbReference type="Proteomes" id="UP000324222">
    <property type="component" value="Unassembled WGS sequence"/>
</dbReference>
<reference evidence="1 2" key="1">
    <citation type="submission" date="2019-05" db="EMBL/GenBank/DDBJ databases">
        <title>Another draft genome of Portunus trituberculatus and its Hox gene families provides insights of decapod evolution.</title>
        <authorList>
            <person name="Jeong J.-H."/>
            <person name="Song I."/>
            <person name="Kim S."/>
            <person name="Choi T."/>
            <person name="Kim D."/>
            <person name="Ryu S."/>
            <person name="Kim W."/>
        </authorList>
    </citation>
    <scope>NUCLEOTIDE SEQUENCE [LARGE SCALE GENOMIC DNA]</scope>
    <source>
        <tissue evidence="1">Muscle</tissue>
    </source>
</reference>
<accession>A0A5B7EZ03</accession>